<dbReference type="AlphaFoldDB" id="A0A1I7RHR1"/>
<sequence length="649" mass="73404">MAKSTVSTKFRDLFSSRKVVFTPYRESGLLVLDCKSLVFLSVDPPSDVHDVPSYTKVSTIKIIRNIPGLSEICEIIPSENGKYVVLCGIRFIFIVEMPKDFWSCQSITSSRTFSHFRPTYNADFFMINPNLVLADNGTPIRKCEWLTSASLRIPFSMLGVLYEDNSLRVYKVSDSKSQPVVGVNFETVIRVGEEVSHTRGLGNAPKMVSFVFGPQVEDANDDQDWVSVLAVDSEGEIYYTEFHFNFDTDAQPIGPINLVGINPSEAHLYRQTEDLVYIKHSERCKLPTFAFCSDSGQLFHAVLNRKSSDDVELIVVDSLEIEDWDPKNLVVVLRRDPIELGQYLITTDKQVLSVDLNPTIESIASNRGANVEPSTIRALFKCISAEEVHLTSIGLVLLAKENDFVTLLAVMDSEDNYWANIIYRTVKGNNFKLESIRNVQPPPRKLKTILSEKMTGSIGIPQISIKAVSKEDRNKVINDAADRLLAQVTHQKEISETVLVFLAEVEKRAKALIDSKEEADRRLSIIFDNIQESKMKLACQRDEYKTLDDRFGRIIDAVEKKAYNLKDDRQARTSLDAIQKQCCDFSRELASANNNMLKVQAKLKAPVKPFQASVNAQKFMLSKNTVEIAELENLLRKLQRKLVRIETEY</sequence>
<reference evidence="3" key="2">
    <citation type="submission" date="2020-08" db="EMBL/GenBank/DDBJ databases">
        <authorList>
            <person name="Kikuchi T."/>
        </authorList>
    </citation>
    <scope>NUCLEOTIDE SEQUENCE</scope>
    <source>
        <strain evidence="2">Ka4C1</strain>
    </source>
</reference>
<evidence type="ECO:0000313" key="4">
    <source>
        <dbReference type="Proteomes" id="UP000095284"/>
    </source>
</evidence>
<dbReference type="Proteomes" id="UP000095284">
    <property type="component" value="Unplaced"/>
</dbReference>
<dbReference type="SMR" id="A0A1I7RHR1"/>
<evidence type="ECO:0000256" key="1">
    <source>
        <dbReference type="SAM" id="Coils"/>
    </source>
</evidence>
<evidence type="ECO:0000313" key="3">
    <source>
        <dbReference type="EMBL" id="CAG9115476.1"/>
    </source>
</evidence>
<evidence type="ECO:0000313" key="2">
    <source>
        <dbReference type="EMBL" id="CAD5226144.1"/>
    </source>
</evidence>
<dbReference type="Pfam" id="PF10168">
    <property type="entry name" value="Nup88"/>
    <property type="match status" value="1"/>
</dbReference>
<dbReference type="EMBL" id="CAJFCV020000004">
    <property type="protein sequence ID" value="CAG9115476.1"/>
    <property type="molecule type" value="Genomic_DNA"/>
</dbReference>
<reference evidence="6" key="1">
    <citation type="submission" date="2016-11" db="UniProtKB">
        <authorList>
            <consortium name="WormBaseParasite"/>
        </authorList>
    </citation>
    <scope>IDENTIFICATION</scope>
</reference>
<dbReference type="Proteomes" id="UP000582659">
    <property type="component" value="Unassembled WGS sequence"/>
</dbReference>
<dbReference type="EMBL" id="CAJFDI010000004">
    <property type="protein sequence ID" value="CAD5226144.1"/>
    <property type="molecule type" value="Genomic_DNA"/>
</dbReference>
<dbReference type="OrthoDB" id="5823806at2759"/>
<keyword evidence="5" id="KW-1185">Reference proteome</keyword>
<name>A0A1I7RHR1_BURXY</name>
<organism evidence="4 6">
    <name type="scientific">Bursaphelenchus xylophilus</name>
    <name type="common">Pinewood nematode worm</name>
    <name type="synonym">Aphelenchoides xylophilus</name>
    <dbReference type="NCBI Taxonomy" id="6326"/>
    <lineage>
        <taxon>Eukaryota</taxon>
        <taxon>Metazoa</taxon>
        <taxon>Ecdysozoa</taxon>
        <taxon>Nematoda</taxon>
        <taxon>Chromadorea</taxon>
        <taxon>Rhabditida</taxon>
        <taxon>Tylenchina</taxon>
        <taxon>Tylenchomorpha</taxon>
        <taxon>Aphelenchoidea</taxon>
        <taxon>Aphelenchoididae</taxon>
        <taxon>Bursaphelenchus</taxon>
    </lineage>
</organism>
<dbReference type="eggNOG" id="ENOG502SFPU">
    <property type="taxonomic scope" value="Eukaryota"/>
</dbReference>
<protein>
    <submittedName>
        <fullName evidence="2">(pine wood nematode) hypothetical protein</fullName>
    </submittedName>
</protein>
<evidence type="ECO:0000313" key="6">
    <source>
        <dbReference type="WBParaSite" id="BXY_0024000.1"/>
    </source>
</evidence>
<dbReference type="InterPro" id="IPR019321">
    <property type="entry name" value="Nucleoporin_Nup88"/>
</dbReference>
<feature type="coiled-coil region" evidence="1">
    <location>
        <begin position="621"/>
        <end position="648"/>
    </location>
</feature>
<dbReference type="Proteomes" id="UP000659654">
    <property type="component" value="Unassembled WGS sequence"/>
</dbReference>
<evidence type="ECO:0000313" key="5">
    <source>
        <dbReference type="Proteomes" id="UP000659654"/>
    </source>
</evidence>
<accession>A0A1I7RHR1</accession>
<gene>
    <name evidence="2" type="ORF">BXYJ_LOCUS8898</name>
</gene>
<proteinExistence type="predicted"/>
<keyword evidence="1" id="KW-0175">Coiled coil</keyword>
<dbReference type="WBParaSite" id="BXY_0024000.1">
    <property type="protein sequence ID" value="BXY_0024000.1"/>
    <property type="gene ID" value="BXY_0024000"/>
</dbReference>